<evidence type="ECO:0000256" key="1">
    <source>
        <dbReference type="SAM" id="MobiDB-lite"/>
    </source>
</evidence>
<feature type="region of interest" description="Disordered" evidence="1">
    <location>
        <begin position="1"/>
        <end position="31"/>
    </location>
</feature>
<comment type="caution">
    <text evidence="2">The sequence shown here is derived from an EMBL/GenBank/DDBJ whole genome shotgun (WGS) entry which is preliminary data.</text>
</comment>
<evidence type="ECO:0000313" key="3">
    <source>
        <dbReference type="Proteomes" id="UP001152622"/>
    </source>
</evidence>
<organism evidence="2 3">
    <name type="scientific">Synaphobranchus kaupii</name>
    <name type="common">Kaup's arrowtooth eel</name>
    <dbReference type="NCBI Taxonomy" id="118154"/>
    <lineage>
        <taxon>Eukaryota</taxon>
        <taxon>Metazoa</taxon>
        <taxon>Chordata</taxon>
        <taxon>Craniata</taxon>
        <taxon>Vertebrata</taxon>
        <taxon>Euteleostomi</taxon>
        <taxon>Actinopterygii</taxon>
        <taxon>Neopterygii</taxon>
        <taxon>Teleostei</taxon>
        <taxon>Anguilliformes</taxon>
        <taxon>Synaphobranchidae</taxon>
        <taxon>Synaphobranchus</taxon>
    </lineage>
</organism>
<sequence length="93" mass="10292">MNLNSKPFWSQTGLRSIWDPRERKTGDGGGLWKTESKVFTVKAGQDEGEILFLPSERKVEAQSRGGAGRPCQRPGVVRLRRRPALNGTGKAAR</sequence>
<reference evidence="2" key="1">
    <citation type="journal article" date="2023" name="Science">
        <title>Genome structures resolve the early diversification of teleost fishes.</title>
        <authorList>
            <person name="Parey E."/>
            <person name="Louis A."/>
            <person name="Montfort J."/>
            <person name="Bouchez O."/>
            <person name="Roques C."/>
            <person name="Iampietro C."/>
            <person name="Lluch J."/>
            <person name="Castinel A."/>
            <person name="Donnadieu C."/>
            <person name="Desvignes T."/>
            <person name="Floi Bucao C."/>
            <person name="Jouanno E."/>
            <person name="Wen M."/>
            <person name="Mejri S."/>
            <person name="Dirks R."/>
            <person name="Jansen H."/>
            <person name="Henkel C."/>
            <person name="Chen W.J."/>
            <person name="Zahm M."/>
            <person name="Cabau C."/>
            <person name="Klopp C."/>
            <person name="Thompson A.W."/>
            <person name="Robinson-Rechavi M."/>
            <person name="Braasch I."/>
            <person name="Lecointre G."/>
            <person name="Bobe J."/>
            <person name="Postlethwait J.H."/>
            <person name="Berthelot C."/>
            <person name="Roest Crollius H."/>
            <person name="Guiguen Y."/>
        </authorList>
    </citation>
    <scope>NUCLEOTIDE SEQUENCE</scope>
    <source>
        <strain evidence="2">WJC10195</strain>
    </source>
</reference>
<name>A0A9Q1F3L4_SYNKA</name>
<gene>
    <name evidence="2" type="ORF">SKAU_G00252920</name>
</gene>
<feature type="region of interest" description="Disordered" evidence="1">
    <location>
        <begin position="59"/>
        <end position="93"/>
    </location>
</feature>
<protein>
    <submittedName>
        <fullName evidence="2">Uncharacterized protein</fullName>
    </submittedName>
</protein>
<feature type="compositionally biased region" description="Polar residues" evidence="1">
    <location>
        <begin position="1"/>
        <end position="14"/>
    </location>
</feature>
<accession>A0A9Q1F3L4</accession>
<evidence type="ECO:0000313" key="2">
    <source>
        <dbReference type="EMBL" id="KAJ8350162.1"/>
    </source>
</evidence>
<proteinExistence type="predicted"/>
<keyword evidence="3" id="KW-1185">Reference proteome</keyword>
<dbReference type="EMBL" id="JAINUF010000009">
    <property type="protein sequence ID" value="KAJ8350162.1"/>
    <property type="molecule type" value="Genomic_DNA"/>
</dbReference>
<dbReference type="AlphaFoldDB" id="A0A9Q1F3L4"/>
<dbReference type="Proteomes" id="UP001152622">
    <property type="component" value="Chromosome 9"/>
</dbReference>